<comment type="caution">
    <text evidence="2">The sequence shown here is derived from an EMBL/GenBank/DDBJ whole genome shotgun (WGS) entry which is preliminary data.</text>
</comment>
<dbReference type="EMBL" id="JANEYF010005610">
    <property type="protein sequence ID" value="KAJ8927543.1"/>
    <property type="molecule type" value="Genomic_DNA"/>
</dbReference>
<dbReference type="Proteomes" id="UP001162156">
    <property type="component" value="Unassembled WGS sequence"/>
</dbReference>
<feature type="region of interest" description="Disordered" evidence="1">
    <location>
        <begin position="55"/>
        <end position="89"/>
    </location>
</feature>
<evidence type="ECO:0000313" key="3">
    <source>
        <dbReference type="Proteomes" id="UP001162156"/>
    </source>
</evidence>
<proteinExistence type="predicted"/>
<keyword evidence="3" id="KW-1185">Reference proteome</keyword>
<name>A0AAV8WMG5_9CUCU</name>
<dbReference type="AlphaFoldDB" id="A0AAV8WMG5"/>
<reference evidence="2" key="1">
    <citation type="journal article" date="2023" name="Insect Mol. Biol.">
        <title>Genome sequencing provides insights into the evolution of gene families encoding plant cell wall-degrading enzymes in longhorned beetles.</title>
        <authorList>
            <person name="Shin N.R."/>
            <person name="Okamura Y."/>
            <person name="Kirsch R."/>
            <person name="Pauchet Y."/>
        </authorList>
    </citation>
    <scope>NUCLEOTIDE SEQUENCE</scope>
    <source>
        <strain evidence="2">RBIC_L_NR</strain>
    </source>
</reference>
<accession>A0AAV8WMG5</accession>
<evidence type="ECO:0000256" key="1">
    <source>
        <dbReference type="SAM" id="MobiDB-lite"/>
    </source>
</evidence>
<evidence type="ECO:0000313" key="2">
    <source>
        <dbReference type="EMBL" id="KAJ8927543.1"/>
    </source>
</evidence>
<organism evidence="2 3">
    <name type="scientific">Rhamnusium bicolor</name>
    <dbReference type="NCBI Taxonomy" id="1586634"/>
    <lineage>
        <taxon>Eukaryota</taxon>
        <taxon>Metazoa</taxon>
        <taxon>Ecdysozoa</taxon>
        <taxon>Arthropoda</taxon>
        <taxon>Hexapoda</taxon>
        <taxon>Insecta</taxon>
        <taxon>Pterygota</taxon>
        <taxon>Neoptera</taxon>
        <taxon>Endopterygota</taxon>
        <taxon>Coleoptera</taxon>
        <taxon>Polyphaga</taxon>
        <taxon>Cucujiformia</taxon>
        <taxon>Chrysomeloidea</taxon>
        <taxon>Cerambycidae</taxon>
        <taxon>Lepturinae</taxon>
        <taxon>Rhagiini</taxon>
        <taxon>Rhamnusium</taxon>
    </lineage>
</organism>
<protein>
    <submittedName>
        <fullName evidence="2">Uncharacterized protein</fullName>
    </submittedName>
</protein>
<sequence length="164" mass="18434">MLLTWSDYKYNLKRKAAALKQNIEKTGGGPSEEKDLTELELKLLDMLGEHFIGLEEPECGLPTSSAPFISEEPQPGTSKDDTPAPITLSPSKERIAAKRKIINPLYSPKKKQRVEHQSEYRETINELRDIKTTIKKSLDGISQHLSDLTSEFRQINVNLADVGD</sequence>
<gene>
    <name evidence="2" type="ORF">NQ314_019979</name>
</gene>